<name>B1I4A1_DESAP</name>
<reference evidence="6" key="1">
    <citation type="submission" date="2007-10" db="EMBL/GenBank/DDBJ databases">
        <title>Complete sequence of chromosome of Desulforudis audaxviator MP104C.</title>
        <authorList>
            <person name="Copeland A."/>
            <person name="Lucas S."/>
            <person name="Lapidus A."/>
            <person name="Barry K."/>
            <person name="Glavina del Rio T."/>
            <person name="Dalin E."/>
            <person name="Tice H."/>
            <person name="Bruce D."/>
            <person name="Pitluck S."/>
            <person name="Lowry S.R."/>
            <person name="Larimer F."/>
            <person name="Land M.L."/>
            <person name="Hauser L."/>
            <person name="Kyrpides N."/>
            <person name="Ivanova N.N."/>
            <person name="Richardson P."/>
        </authorList>
    </citation>
    <scope>NUCLEOTIDE SEQUENCE [LARGE SCALE GENOMIC DNA]</scope>
    <source>
        <strain evidence="6">MP104C</strain>
    </source>
</reference>
<reference evidence="5 6" key="2">
    <citation type="journal article" date="2008" name="Science">
        <title>Environmental genomics reveals a single-species ecosystem deep within Earth.</title>
        <authorList>
            <person name="Chivian D."/>
            <person name="Brodie E.L."/>
            <person name="Alm E.J."/>
            <person name="Culley D.E."/>
            <person name="Dehal P.S."/>
            <person name="Desantis T.Z."/>
            <person name="Gihring T.M."/>
            <person name="Lapidus A."/>
            <person name="Lin L.H."/>
            <person name="Lowry S.R."/>
            <person name="Moser D.P."/>
            <person name="Richardson P.M."/>
            <person name="Southam G."/>
            <person name="Wanger G."/>
            <person name="Pratt L.M."/>
            <person name="Andersen G.L."/>
            <person name="Hazen T.C."/>
            <person name="Brockman F.J."/>
            <person name="Arkin A.P."/>
            <person name="Onstott T.C."/>
        </authorList>
    </citation>
    <scope>NUCLEOTIDE SEQUENCE [LARGE SCALE GENOMIC DNA]</scope>
    <source>
        <strain evidence="5 6">MP104C</strain>
    </source>
</reference>
<keyword evidence="3 5" id="KW-0418">Kinase</keyword>
<dbReference type="EC" id="2.7.1.24" evidence="3 4"/>
<dbReference type="GO" id="GO:0005737">
    <property type="term" value="C:cytoplasm"/>
    <property type="evidence" value="ECO:0007669"/>
    <property type="project" value="UniProtKB-SubCell"/>
</dbReference>
<comment type="similarity">
    <text evidence="3">Belongs to the CoaE family.</text>
</comment>
<dbReference type="GO" id="GO:0004140">
    <property type="term" value="F:dephospho-CoA kinase activity"/>
    <property type="evidence" value="ECO:0007669"/>
    <property type="project" value="UniProtKB-UniRule"/>
</dbReference>
<dbReference type="NCBIfam" id="TIGR00152">
    <property type="entry name" value="dephospho-CoA kinase"/>
    <property type="match status" value="1"/>
</dbReference>
<evidence type="ECO:0000256" key="2">
    <source>
        <dbReference type="ARBA" id="ARBA00022840"/>
    </source>
</evidence>
<dbReference type="SUPFAM" id="SSF52540">
    <property type="entry name" value="P-loop containing nucleoside triphosphate hydrolases"/>
    <property type="match status" value="1"/>
</dbReference>
<comment type="pathway">
    <text evidence="3">Cofactor biosynthesis; coenzyme A biosynthesis; CoA from (R)-pantothenate: step 5/5.</text>
</comment>
<dbReference type="PANTHER" id="PTHR10695">
    <property type="entry name" value="DEPHOSPHO-COA KINASE-RELATED"/>
    <property type="match status" value="1"/>
</dbReference>
<dbReference type="CDD" id="cd02022">
    <property type="entry name" value="DPCK"/>
    <property type="match status" value="1"/>
</dbReference>
<organism evidence="5 6">
    <name type="scientific">Desulforudis audaxviator (strain MP104C)</name>
    <dbReference type="NCBI Taxonomy" id="477974"/>
    <lineage>
        <taxon>Bacteria</taxon>
        <taxon>Bacillati</taxon>
        <taxon>Bacillota</taxon>
        <taxon>Clostridia</taxon>
        <taxon>Thermoanaerobacterales</taxon>
        <taxon>Candidatus Desulforudaceae</taxon>
        <taxon>Candidatus Desulforudis</taxon>
    </lineage>
</organism>
<dbReference type="Proteomes" id="UP000008544">
    <property type="component" value="Chromosome"/>
</dbReference>
<proteinExistence type="inferred from homology"/>
<dbReference type="OrthoDB" id="9812943at2"/>
<keyword evidence="1 3" id="KW-0547">Nucleotide-binding</keyword>
<dbReference type="PROSITE" id="PS51219">
    <property type="entry name" value="DPCK"/>
    <property type="match status" value="1"/>
</dbReference>
<dbReference type="RefSeq" id="WP_012302500.1">
    <property type="nucleotide sequence ID" value="NC_010424.1"/>
</dbReference>
<sequence>MKIIGLTGDAGSGKSAVARILAELGATVLDADRVARRLTEPGTPVLAEIARVFGQGILKPDGALDRPRLAARVFTDPEERDILNRIIHPPVQAILEQEIAAARDGGLGVLVVEVPLLLETGLDKLVDEVWLTVADPEVKLERLKARGLTPEVAAGILAAQMPQELKAEHAHRIIDTNGSLTRTRQQVIKYWTEIKPE</sequence>
<dbReference type="eggNOG" id="COG0237">
    <property type="taxonomic scope" value="Bacteria"/>
</dbReference>
<keyword evidence="6" id="KW-1185">Reference proteome</keyword>
<comment type="catalytic activity">
    <reaction evidence="3">
        <text>3'-dephospho-CoA + ATP = ADP + CoA + H(+)</text>
        <dbReference type="Rhea" id="RHEA:18245"/>
        <dbReference type="ChEBI" id="CHEBI:15378"/>
        <dbReference type="ChEBI" id="CHEBI:30616"/>
        <dbReference type="ChEBI" id="CHEBI:57287"/>
        <dbReference type="ChEBI" id="CHEBI:57328"/>
        <dbReference type="ChEBI" id="CHEBI:456216"/>
        <dbReference type="EC" id="2.7.1.24"/>
    </reaction>
</comment>
<accession>B1I4A1</accession>
<keyword evidence="3" id="KW-0963">Cytoplasm</keyword>
<dbReference type="InterPro" id="IPR001977">
    <property type="entry name" value="Depp_CoAkinase"/>
</dbReference>
<dbReference type="STRING" id="477974.Daud_1406"/>
<dbReference type="GO" id="GO:0005524">
    <property type="term" value="F:ATP binding"/>
    <property type="evidence" value="ECO:0007669"/>
    <property type="project" value="UniProtKB-UniRule"/>
</dbReference>
<keyword evidence="3" id="KW-0173">Coenzyme A biosynthesis</keyword>
<gene>
    <name evidence="3" type="primary">coaE</name>
    <name evidence="5" type="ordered locus">Daud_1406</name>
</gene>
<dbReference type="UniPathway" id="UPA00241">
    <property type="reaction ID" value="UER00356"/>
</dbReference>
<dbReference type="KEGG" id="dau:Daud_1406"/>
<evidence type="ECO:0000256" key="4">
    <source>
        <dbReference type="NCBIfam" id="TIGR00152"/>
    </source>
</evidence>
<dbReference type="InterPro" id="IPR027417">
    <property type="entry name" value="P-loop_NTPase"/>
</dbReference>
<protein>
    <recommendedName>
        <fullName evidence="3 4">Dephospho-CoA kinase</fullName>
        <ecNumber evidence="3 4">2.7.1.24</ecNumber>
    </recommendedName>
    <alternativeName>
        <fullName evidence="3">Dephosphocoenzyme A kinase</fullName>
    </alternativeName>
</protein>
<dbReference type="PANTHER" id="PTHR10695:SF46">
    <property type="entry name" value="BIFUNCTIONAL COENZYME A SYNTHASE-RELATED"/>
    <property type="match status" value="1"/>
</dbReference>
<dbReference type="Pfam" id="PF01121">
    <property type="entry name" value="CoaE"/>
    <property type="match status" value="1"/>
</dbReference>
<evidence type="ECO:0000313" key="6">
    <source>
        <dbReference type="Proteomes" id="UP000008544"/>
    </source>
</evidence>
<dbReference type="HOGENOM" id="CLU_057180_1_1_9"/>
<comment type="function">
    <text evidence="3">Catalyzes the phosphorylation of the 3'-hydroxyl group of dephosphocoenzyme A to form coenzyme A.</text>
</comment>
<evidence type="ECO:0000313" key="5">
    <source>
        <dbReference type="EMBL" id="ACA59915.1"/>
    </source>
</evidence>
<feature type="binding site" evidence="3">
    <location>
        <begin position="11"/>
        <end position="16"/>
    </location>
    <ligand>
        <name>ATP</name>
        <dbReference type="ChEBI" id="CHEBI:30616"/>
    </ligand>
</feature>
<dbReference type="AlphaFoldDB" id="B1I4A1"/>
<keyword evidence="2 3" id="KW-0067">ATP-binding</keyword>
<dbReference type="HAMAP" id="MF_00376">
    <property type="entry name" value="Dephospho_CoA_kinase"/>
    <property type="match status" value="1"/>
</dbReference>
<comment type="subcellular location">
    <subcellularLocation>
        <location evidence="3">Cytoplasm</location>
    </subcellularLocation>
</comment>
<evidence type="ECO:0000256" key="1">
    <source>
        <dbReference type="ARBA" id="ARBA00022741"/>
    </source>
</evidence>
<dbReference type="Gene3D" id="3.40.50.300">
    <property type="entry name" value="P-loop containing nucleotide triphosphate hydrolases"/>
    <property type="match status" value="1"/>
</dbReference>
<dbReference type="EMBL" id="CP000860">
    <property type="protein sequence ID" value="ACA59915.1"/>
    <property type="molecule type" value="Genomic_DNA"/>
</dbReference>
<evidence type="ECO:0000256" key="3">
    <source>
        <dbReference type="HAMAP-Rule" id="MF_00376"/>
    </source>
</evidence>
<keyword evidence="3 5" id="KW-0808">Transferase</keyword>
<dbReference type="GO" id="GO:0015937">
    <property type="term" value="P:coenzyme A biosynthetic process"/>
    <property type="evidence" value="ECO:0007669"/>
    <property type="project" value="UniProtKB-UniRule"/>
</dbReference>